<evidence type="ECO:0000256" key="1">
    <source>
        <dbReference type="SAM" id="MobiDB-lite"/>
    </source>
</evidence>
<reference evidence="2" key="1">
    <citation type="submission" date="2024-03" db="EMBL/GenBank/DDBJ databases">
        <title>WGS assembly of Saponaria officinalis var. Norfolk2.</title>
        <authorList>
            <person name="Jenkins J."/>
            <person name="Shu S."/>
            <person name="Grimwood J."/>
            <person name="Barry K."/>
            <person name="Goodstein D."/>
            <person name="Schmutz J."/>
            <person name="Leebens-Mack J."/>
            <person name="Osbourn A."/>
        </authorList>
    </citation>
    <scope>NUCLEOTIDE SEQUENCE [LARGE SCALE GENOMIC DNA]</scope>
    <source>
        <strain evidence="2">JIC</strain>
    </source>
</reference>
<dbReference type="EMBL" id="JBDFQZ010000006">
    <property type="protein sequence ID" value="KAK9713099.1"/>
    <property type="molecule type" value="Genomic_DNA"/>
</dbReference>
<proteinExistence type="predicted"/>
<evidence type="ECO:0000313" key="2">
    <source>
        <dbReference type="EMBL" id="KAK9713099.1"/>
    </source>
</evidence>
<dbReference type="AlphaFoldDB" id="A0AAW1K626"/>
<name>A0AAW1K626_SAPOF</name>
<keyword evidence="3" id="KW-1185">Reference proteome</keyword>
<accession>A0AAW1K626</accession>
<protein>
    <submittedName>
        <fullName evidence="2">Uncharacterized protein</fullName>
    </submittedName>
</protein>
<feature type="region of interest" description="Disordered" evidence="1">
    <location>
        <begin position="1"/>
        <end position="46"/>
    </location>
</feature>
<comment type="caution">
    <text evidence="2">The sequence shown here is derived from an EMBL/GenBank/DDBJ whole genome shotgun (WGS) entry which is preliminary data.</text>
</comment>
<evidence type="ECO:0000313" key="3">
    <source>
        <dbReference type="Proteomes" id="UP001443914"/>
    </source>
</evidence>
<feature type="compositionally biased region" description="Basic and acidic residues" evidence="1">
    <location>
        <begin position="20"/>
        <end position="38"/>
    </location>
</feature>
<organism evidence="2 3">
    <name type="scientific">Saponaria officinalis</name>
    <name type="common">Common soapwort</name>
    <name type="synonym">Lychnis saponaria</name>
    <dbReference type="NCBI Taxonomy" id="3572"/>
    <lineage>
        <taxon>Eukaryota</taxon>
        <taxon>Viridiplantae</taxon>
        <taxon>Streptophyta</taxon>
        <taxon>Embryophyta</taxon>
        <taxon>Tracheophyta</taxon>
        <taxon>Spermatophyta</taxon>
        <taxon>Magnoliopsida</taxon>
        <taxon>eudicotyledons</taxon>
        <taxon>Gunneridae</taxon>
        <taxon>Pentapetalae</taxon>
        <taxon>Caryophyllales</taxon>
        <taxon>Caryophyllaceae</taxon>
        <taxon>Caryophylleae</taxon>
        <taxon>Saponaria</taxon>
    </lineage>
</organism>
<sequence>MKSQTTDTEDESKKKTERKKKSEETTNTEDESKKEPVKEAAAVEPKTVAQLKEEGAALALQLQQTTNPETVILITHVAQVRAVYLLTEQYSTRLRCSFQLGNSSRVLMARAIKNEARKMGVPLTVRVR</sequence>
<dbReference type="Proteomes" id="UP001443914">
    <property type="component" value="Unassembled WGS sequence"/>
</dbReference>
<gene>
    <name evidence="2" type="ORF">RND81_06G002700</name>
</gene>